<dbReference type="Pfam" id="PF01476">
    <property type="entry name" value="LysM"/>
    <property type="match status" value="1"/>
</dbReference>
<dbReference type="AlphaFoldDB" id="A0A559IL08"/>
<reference evidence="2 3" key="1">
    <citation type="submission" date="2019-07" db="EMBL/GenBank/DDBJ databases">
        <authorList>
            <person name="Kim J."/>
        </authorList>
    </citation>
    <scope>NUCLEOTIDE SEQUENCE [LARGE SCALE GENOMIC DNA]</scope>
    <source>
        <strain evidence="2 3">N4</strain>
    </source>
</reference>
<gene>
    <name evidence="2" type="ORF">FPZ44_20910</name>
</gene>
<dbReference type="OrthoDB" id="9800780at2"/>
<protein>
    <submittedName>
        <fullName evidence="2">LysM peptidoglycan-binding domain-containing protein</fullName>
    </submittedName>
</protein>
<feature type="domain" description="LysM" evidence="1">
    <location>
        <begin position="159"/>
        <end position="207"/>
    </location>
</feature>
<comment type="caution">
    <text evidence="2">The sequence shown here is derived from an EMBL/GenBank/DDBJ whole genome shotgun (WGS) entry which is preliminary data.</text>
</comment>
<accession>A0A559IL08</accession>
<dbReference type="PANTHER" id="PTHR34700">
    <property type="entry name" value="POTASSIUM BINDING PROTEIN KBP"/>
    <property type="match status" value="1"/>
</dbReference>
<dbReference type="SUPFAM" id="SSF54106">
    <property type="entry name" value="LysM domain"/>
    <property type="match status" value="1"/>
</dbReference>
<dbReference type="CDD" id="cd00118">
    <property type="entry name" value="LysM"/>
    <property type="match status" value="1"/>
</dbReference>
<evidence type="ECO:0000259" key="1">
    <source>
        <dbReference type="PROSITE" id="PS51782"/>
    </source>
</evidence>
<dbReference type="Proteomes" id="UP000318102">
    <property type="component" value="Unassembled WGS sequence"/>
</dbReference>
<dbReference type="InterPro" id="IPR052196">
    <property type="entry name" value="Bact_Kbp"/>
</dbReference>
<dbReference type="Gene3D" id="3.10.350.10">
    <property type="entry name" value="LysM domain"/>
    <property type="match status" value="1"/>
</dbReference>
<organism evidence="2 3">
    <name type="scientific">Paenibacillus agilis</name>
    <dbReference type="NCBI Taxonomy" id="3020863"/>
    <lineage>
        <taxon>Bacteria</taxon>
        <taxon>Bacillati</taxon>
        <taxon>Bacillota</taxon>
        <taxon>Bacilli</taxon>
        <taxon>Bacillales</taxon>
        <taxon>Paenibacillaceae</taxon>
        <taxon>Paenibacillus</taxon>
    </lineage>
</organism>
<dbReference type="RefSeq" id="WP_144993547.1">
    <property type="nucleotide sequence ID" value="NZ_VNJK01000003.1"/>
</dbReference>
<dbReference type="EMBL" id="VNJK01000003">
    <property type="protein sequence ID" value="TVX88345.1"/>
    <property type="molecule type" value="Genomic_DNA"/>
</dbReference>
<evidence type="ECO:0000313" key="2">
    <source>
        <dbReference type="EMBL" id="TVX88345.1"/>
    </source>
</evidence>
<dbReference type="InterPro" id="IPR048494">
    <property type="entry name" value="Dit-like_N"/>
</dbReference>
<dbReference type="PROSITE" id="PS51782">
    <property type="entry name" value="LYSM"/>
    <property type="match status" value="1"/>
</dbReference>
<dbReference type="InterPro" id="IPR018392">
    <property type="entry name" value="LysM"/>
</dbReference>
<dbReference type="Pfam" id="PF21821">
    <property type="entry name" value="Dit_like"/>
    <property type="match status" value="1"/>
</dbReference>
<sequence length="217" mass="25236">MIEFWLSFRNGEEQLRLAVPPQTFEMQTGSTLTPVNIHQLGEVNVIGKRRLKAISLSSYFPIRDDGLCQYTHFPTPEVSVKRIEKWRDSGEPIRLIIYGQGLSINEAMAIENFNYSQKHGPEDVYFTLDLKEYRFLDYRNPSNQELKQRKLQLLKNGPKSYVVKNGDTLYWIARKLLGNGKKWRSLEKLNADLYSNHNLEPGDKFVLNWGALREADL</sequence>
<name>A0A559IL08_9BACL</name>
<dbReference type="PANTHER" id="PTHR34700:SF4">
    <property type="entry name" value="PHAGE-LIKE ELEMENT PBSX PROTEIN XKDP"/>
    <property type="match status" value="1"/>
</dbReference>
<proteinExistence type="predicted"/>
<keyword evidence="3" id="KW-1185">Reference proteome</keyword>
<dbReference type="InterPro" id="IPR036779">
    <property type="entry name" value="LysM_dom_sf"/>
</dbReference>
<evidence type="ECO:0000313" key="3">
    <source>
        <dbReference type="Proteomes" id="UP000318102"/>
    </source>
</evidence>